<dbReference type="EMBL" id="CADCUW010000349">
    <property type="protein sequence ID" value="CAA9426068.1"/>
    <property type="molecule type" value="Genomic_DNA"/>
</dbReference>
<name>A0A6J4PUM7_9ACTN</name>
<evidence type="ECO:0000256" key="1">
    <source>
        <dbReference type="SAM" id="MobiDB-lite"/>
    </source>
</evidence>
<proteinExistence type="predicted"/>
<feature type="compositionally biased region" description="Basic residues" evidence="1">
    <location>
        <begin position="42"/>
        <end position="83"/>
    </location>
</feature>
<reference evidence="2" key="1">
    <citation type="submission" date="2020-02" db="EMBL/GenBank/DDBJ databases">
        <authorList>
            <person name="Meier V. D."/>
        </authorList>
    </citation>
    <scope>NUCLEOTIDE SEQUENCE</scope>
    <source>
        <strain evidence="2">AVDCRST_MAG01</strain>
    </source>
</reference>
<feature type="non-terminal residue" evidence="2">
    <location>
        <position position="1"/>
    </location>
</feature>
<dbReference type="GO" id="GO:0008762">
    <property type="term" value="F:UDP-N-acetylmuramate dehydrogenase activity"/>
    <property type="evidence" value="ECO:0007669"/>
    <property type="project" value="UniProtKB-EC"/>
</dbReference>
<keyword evidence="2" id="KW-0560">Oxidoreductase</keyword>
<protein>
    <submittedName>
        <fullName evidence="2">UDP-N-acetylenolpyruvoylglucosamine reductase</fullName>
        <ecNumber evidence="2">1.3.1.98</ecNumber>
    </submittedName>
</protein>
<sequence length="83" mass="9687">ARRHFTPALPIGQVRRTAPALHGVEDRGPGGRPLRAEERRRVGGRRPRGPRERRPRHGARRRHERARARRRHQGPHHPPRQVP</sequence>
<dbReference type="EC" id="1.3.1.98" evidence="2"/>
<accession>A0A6J4PUM7</accession>
<organism evidence="2">
    <name type="scientific">uncultured Rubrobacteraceae bacterium</name>
    <dbReference type="NCBI Taxonomy" id="349277"/>
    <lineage>
        <taxon>Bacteria</taxon>
        <taxon>Bacillati</taxon>
        <taxon>Actinomycetota</taxon>
        <taxon>Rubrobacteria</taxon>
        <taxon>Rubrobacterales</taxon>
        <taxon>Rubrobacteraceae</taxon>
        <taxon>environmental samples</taxon>
    </lineage>
</organism>
<evidence type="ECO:0000313" key="2">
    <source>
        <dbReference type="EMBL" id="CAA9426068.1"/>
    </source>
</evidence>
<dbReference type="AlphaFoldDB" id="A0A6J4PUM7"/>
<feature type="region of interest" description="Disordered" evidence="1">
    <location>
        <begin position="1"/>
        <end position="83"/>
    </location>
</feature>
<feature type="compositionally biased region" description="Basic and acidic residues" evidence="1">
    <location>
        <begin position="23"/>
        <end position="41"/>
    </location>
</feature>
<gene>
    <name evidence="2" type="ORF">AVDCRST_MAG01-01-2606</name>
</gene>
<feature type="non-terminal residue" evidence="2">
    <location>
        <position position="83"/>
    </location>
</feature>